<dbReference type="InterPro" id="IPR039361">
    <property type="entry name" value="Cyclin"/>
</dbReference>
<dbReference type="FunFam" id="1.10.472.10:FF:000036">
    <property type="entry name" value="cyclin-J isoform X1"/>
    <property type="match status" value="1"/>
</dbReference>
<dbReference type="InterPro" id="IPR004367">
    <property type="entry name" value="Cyclin_C-dom"/>
</dbReference>
<feature type="domain" description="Cyclin C-terminal" evidence="7">
    <location>
        <begin position="173"/>
        <end position="303"/>
    </location>
</feature>
<dbReference type="SUPFAM" id="SSF47954">
    <property type="entry name" value="Cyclin-like"/>
    <property type="match status" value="2"/>
</dbReference>
<feature type="signal peptide" evidence="5">
    <location>
        <begin position="1"/>
        <end position="22"/>
    </location>
</feature>
<dbReference type="Proteomes" id="UP001152622">
    <property type="component" value="Chromosome 5"/>
</dbReference>
<accession>A0A9Q1FJ56</accession>
<proteinExistence type="inferred from homology"/>
<evidence type="ECO:0000259" key="6">
    <source>
        <dbReference type="SMART" id="SM00385"/>
    </source>
</evidence>
<dbReference type="InterPro" id="IPR013763">
    <property type="entry name" value="Cyclin-like_dom"/>
</dbReference>
<feature type="domain" description="Cyclin-like" evidence="6">
    <location>
        <begin position="73"/>
        <end position="164"/>
    </location>
</feature>
<sequence length="399" mass="44925">MFLYRLLAIVHLVTLHVECVGASPTLSPMELEVQWWKGQLAGDIYQALRHKELKLPSYKGQSPQLSLRRYFADLIAIVSNRFRLCPTARHLAVYLLDLVMDRYDISVQQLHVVALSCLLLASKFEEREDRVPKLDMLNNLDCMSSMNLVLTKQSLLHMELLLLETFQWNLYLPTAAHFVEYYLSITVHESDLHGGWPVASLEKTGMYMAKYADYFLEVSLQDQVFLNYAPSLVAAACVASSRVVLRLSPTWPSRLQCLTVYSWDHLSACTERLLVAHDSDVKEANRQKHQQPSPQSSQTLFSVSGPVSALSHYLPRPAQHFPQQACQPIAGSTHGSAPFMSHPNALQSGAQSHGHLQPISHTHPAPLDAKPNVPFNRGYQVNTHYTCAAPCFDRELALI</sequence>
<feature type="region of interest" description="Disordered" evidence="4">
    <location>
        <begin position="281"/>
        <end position="301"/>
    </location>
</feature>
<name>A0A9Q1FJ56_SYNKA</name>
<dbReference type="InterPro" id="IPR036915">
    <property type="entry name" value="Cyclin-like_sf"/>
</dbReference>
<dbReference type="Pfam" id="PF02984">
    <property type="entry name" value="Cyclin_C"/>
    <property type="match status" value="1"/>
</dbReference>
<feature type="chain" id="PRO_5040387176" description="Cyclin-J" evidence="5">
    <location>
        <begin position="23"/>
        <end position="399"/>
    </location>
</feature>
<dbReference type="EMBL" id="JAINUF010000005">
    <property type="protein sequence ID" value="KAJ8359811.1"/>
    <property type="molecule type" value="Genomic_DNA"/>
</dbReference>
<dbReference type="SMART" id="SM01332">
    <property type="entry name" value="Cyclin_C"/>
    <property type="match status" value="1"/>
</dbReference>
<evidence type="ECO:0000256" key="1">
    <source>
        <dbReference type="ARBA" id="ARBA00023127"/>
    </source>
</evidence>
<reference evidence="8" key="1">
    <citation type="journal article" date="2023" name="Science">
        <title>Genome structures resolve the early diversification of teleost fishes.</title>
        <authorList>
            <person name="Parey E."/>
            <person name="Louis A."/>
            <person name="Montfort J."/>
            <person name="Bouchez O."/>
            <person name="Roques C."/>
            <person name="Iampietro C."/>
            <person name="Lluch J."/>
            <person name="Castinel A."/>
            <person name="Donnadieu C."/>
            <person name="Desvignes T."/>
            <person name="Floi Bucao C."/>
            <person name="Jouanno E."/>
            <person name="Wen M."/>
            <person name="Mejri S."/>
            <person name="Dirks R."/>
            <person name="Jansen H."/>
            <person name="Henkel C."/>
            <person name="Chen W.J."/>
            <person name="Zahm M."/>
            <person name="Cabau C."/>
            <person name="Klopp C."/>
            <person name="Thompson A.W."/>
            <person name="Robinson-Rechavi M."/>
            <person name="Braasch I."/>
            <person name="Lecointre G."/>
            <person name="Bobe J."/>
            <person name="Postlethwait J.H."/>
            <person name="Berthelot C."/>
            <person name="Roest Crollius H."/>
            <person name="Guiguen Y."/>
        </authorList>
    </citation>
    <scope>NUCLEOTIDE SEQUENCE</scope>
    <source>
        <strain evidence="8">WJC10195</strain>
    </source>
</reference>
<dbReference type="FunFam" id="1.10.472.10:FF:000022">
    <property type="entry name" value="cyclin-J isoform X1"/>
    <property type="match status" value="1"/>
</dbReference>
<dbReference type="SMART" id="SM00385">
    <property type="entry name" value="CYCLIN"/>
    <property type="match status" value="2"/>
</dbReference>
<dbReference type="CDD" id="cd20529">
    <property type="entry name" value="CYCLIN_CCNJ-like_rpt2"/>
    <property type="match status" value="1"/>
</dbReference>
<keyword evidence="1 3" id="KW-0195">Cyclin</keyword>
<evidence type="ECO:0000259" key="7">
    <source>
        <dbReference type="SMART" id="SM01332"/>
    </source>
</evidence>
<feature type="domain" description="Cyclin-like" evidence="6">
    <location>
        <begin position="181"/>
        <end position="275"/>
    </location>
</feature>
<keyword evidence="5" id="KW-0732">Signal</keyword>
<evidence type="ECO:0000256" key="4">
    <source>
        <dbReference type="SAM" id="MobiDB-lite"/>
    </source>
</evidence>
<dbReference type="InterPro" id="IPR006671">
    <property type="entry name" value="Cyclin_N"/>
</dbReference>
<comment type="caution">
    <text evidence="8">The sequence shown here is derived from an EMBL/GenBank/DDBJ whole genome shotgun (WGS) entry which is preliminary data.</text>
</comment>
<evidence type="ECO:0000256" key="2">
    <source>
        <dbReference type="ARBA" id="ARBA00073756"/>
    </source>
</evidence>
<organism evidence="8 9">
    <name type="scientific">Synaphobranchus kaupii</name>
    <name type="common">Kaup's arrowtooth eel</name>
    <dbReference type="NCBI Taxonomy" id="118154"/>
    <lineage>
        <taxon>Eukaryota</taxon>
        <taxon>Metazoa</taxon>
        <taxon>Chordata</taxon>
        <taxon>Craniata</taxon>
        <taxon>Vertebrata</taxon>
        <taxon>Euteleostomi</taxon>
        <taxon>Actinopterygii</taxon>
        <taxon>Neopterygii</taxon>
        <taxon>Teleostei</taxon>
        <taxon>Anguilliformes</taxon>
        <taxon>Synaphobranchidae</taxon>
        <taxon>Synaphobranchus</taxon>
    </lineage>
</organism>
<keyword evidence="9" id="KW-1185">Reference proteome</keyword>
<evidence type="ECO:0000313" key="9">
    <source>
        <dbReference type="Proteomes" id="UP001152622"/>
    </source>
</evidence>
<dbReference type="CDD" id="cd20528">
    <property type="entry name" value="CYCLIN_CCNJ-like_rpt1"/>
    <property type="match status" value="1"/>
</dbReference>
<evidence type="ECO:0000313" key="8">
    <source>
        <dbReference type="EMBL" id="KAJ8359811.1"/>
    </source>
</evidence>
<evidence type="ECO:0000256" key="3">
    <source>
        <dbReference type="RuleBase" id="RU000383"/>
    </source>
</evidence>
<dbReference type="PANTHER" id="PTHR10177">
    <property type="entry name" value="CYCLINS"/>
    <property type="match status" value="1"/>
</dbReference>
<dbReference type="Pfam" id="PF00134">
    <property type="entry name" value="Cyclin_N"/>
    <property type="match status" value="1"/>
</dbReference>
<feature type="region of interest" description="Disordered" evidence="4">
    <location>
        <begin position="332"/>
        <end position="370"/>
    </location>
</feature>
<protein>
    <recommendedName>
        <fullName evidence="2">Cyclin-J</fullName>
    </recommendedName>
</protein>
<dbReference type="AlphaFoldDB" id="A0A9Q1FJ56"/>
<dbReference type="Gene3D" id="1.10.472.10">
    <property type="entry name" value="Cyclin-like"/>
    <property type="match status" value="2"/>
</dbReference>
<gene>
    <name evidence="8" type="ORF">SKAU_G00163360</name>
</gene>
<evidence type="ECO:0000256" key="5">
    <source>
        <dbReference type="SAM" id="SignalP"/>
    </source>
</evidence>
<comment type="similarity">
    <text evidence="3">Belongs to the cyclin family.</text>
</comment>
<dbReference type="OrthoDB" id="285802at2759"/>